<dbReference type="AlphaFoldDB" id="A0AAF1AHJ1"/>
<gene>
    <name evidence="3" type="ORF">LL229_02890</name>
</gene>
<evidence type="ECO:0000259" key="2">
    <source>
        <dbReference type="SMART" id="SM00943"/>
    </source>
</evidence>
<dbReference type="Proteomes" id="UP001055586">
    <property type="component" value="Chromosome"/>
</dbReference>
<protein>
    <submittedName>
        <fullName evidence="3">Bifunctional DNA primase/polymerase</fullName>
    </submittedName>
</protein>
<name>A0AAF1AHJ1_LACLL</name>
<dbReference type="SUPFAM" id="SSF56747">
    <property type="entry name" value="Prim-pol domain"/>
    <property type="match status" value="1"/>
</dbReference>
<dbReference type="Gene3D" id="3.30.720.160">
    <property type="entry name" value="Bifunctional DNA primase/polymerase, N-terminal"/>
    <property type="match status" value="1"/>
</dbReference>
<feature type="domain" description="Primase C-terminal 1" evidence="1">
    <location>
        <begin position="197"/>
        <end position="262"/>
    </location>
</feature>
<dbReference type="Pfam" id="PF08708">
    <property type="entry name" value="PriCT_1"/>
    <property type="match status" value="1"/>
</dbReference>
<dbReference type="SMART" id="SM00943">
    <property type="entry name" value="Prim-Pol"/>
    <property type="match status" value="1"/>
</dbReference>
<dbReference type="CDD" id="cd04859">
    <property type="entry name" value="Prim_Pol"/>
    <property type="match status" value="1"/>
</dbReference>
<feature type="domain" description="DNA primase/polymerase bifunctional N-terminal" evidence="2">
    <location>
        <begin position="7"/>
        <end position="155"/>
    </location>
</feature>
<proteinExistence type="predicted"/>
<evidence type="ECO:0000259" key="1">
    <source>
        <dbReference type="SMART" id="SM00942"/>
    </source>
</evidence>
<reference evidence="3" key="1">
    <citation type="submission" date="2023-09" db="EMBL/GenBank/DDBJ databases">
        <title>Complete Genomes and Methylome analysis of Lactococcus lactis subs lactis strains.</title>
        <authorList>
            <person name="Fomenkov A."/>
            <person name="McDonnell B."/>
            <person name="Sun L."/>
            <person name="Van Sinderen D."/>
            <person name="Roberts R.J."/>
        </authorList>
    </citation>
    <scope>NUCLEOTIDE SEQUENCE</scope>
    <source>
        <strain evidence="3">229</strain>
    </source>
</reference>
<dbReference type="InterPro" id="IPR015330">
    <property type="entry name" value="DNA_primase/pol_bifunc_N"/>
</dbReference>
<organism evidence="3 4">
    <name type="scientific">Lactococcus lactis subsp. lactis</name>
    <name type="common">Streptococcus lactis</name>
    <dbReference type="NCBI Taxonomy" id="1360"/>
    <lineage>
        <taxon>Bacteria</taxon>
        <taxon>Bacillati</taxon>
        <taxon>Bacillota</taxon>
        <taxon>Bacilli</taxon>
        <taxon>Lactobacillales</taxon>
        <taxon>Streptococcaceae</taxon>
        <taxon>Lactococcus</taxon>
    </lineage>
</organism>
<evidence type="ECO:0000313" key="4">
    <source>
        <dbReference type="Proteomes" id="UP001055586"/>
    </source>
</evidence>
<dbReference type="InterPro" id="IPR014820">
    <property type="entry name" value="PriCT_1"/>
</dbReference>
<sequence>MQMKDFALKYYKLGFSVIPISPSNKRPLVKFADRPPFNEEEICNLWDEHPNANIALKTDKFFVIDIDVHGVNGFDSLKKWKHLDLITPTLQAKTASGGKHLFYFKRDDSYITQQIGFLNGVDIKAHENNYVLVAPSATEKGNYEWDIEKSAPGGTMMTASKELIQAINSEKKSSLKDFYYQSVNHSSKSKTTELFERILLGFGDTGGRNDALAKFAGGLLIRGVDPEDVLSLANIANSNSISPIDSKELQKTVESMVKKHERR</sequence>
<evidence type="ECO:0000313" key="3">
    <source>
        <dbReference type="EMBL" id="WNS48350.1"/>
    </source>
</evidence>
<dbReference type="Pfam" id="PF09250">
    <property type="entry name" value="Prim-Pol"/>
    <property type="match status" value="1"/>
</dbReference>
<dbReference type="SMART" id="SM00942">
    <property type="entry name" value="PriCT_1"/>
    <property type="match status" value="1"/>
</dbReference>
<accession>A0AAF1AHJ1</accession>
<dbReference type="EMBL" id="CP090823">
    <property type="protein sequence ID" value="WNS48350.1"/>
    <property type="molecule type" value="Genomic_DNA"/>
</dbReference>